<dbReference type="Pfam" id="PF01946">
    <property type="entry name" value="Thi4"/>
    <property type="match status" value="1"/>
</dbReference>
<evidence type="ECO:0000256" key="6">
    <source>
        <dbReference type="ARBA" id="ARBA00022723"/>
    </source>
</evidence>
<keyword evidence="12 14" id="KW-0830">Ubiquinone</keyword>
<keyword evidence="5 14" id="KW-0285">Flavoprotein</keyword>
<sequence length="551" mass="59695">MSTIERESMEFDVVIVGAGPAGLSAAIRCKQIDPDLNVVVLEKGSEVGAHILSGAVLDPVGLNALIPDWKDKGAPVKTAVTSDSFVVLGPAGSARIPNWPMPRLMSNPGNYIVSMGNVCRWLAEQAEELGVEIFPGMAASELVMEGDRVAGVVAGEMGKNPDGTPGPSYEPGMELRGKYVMIAEGVRGSLAKQLIEKYDLSAGHEPQKFGIGMKEIWEIDPAKHKEGTVVHTMGWPLGKNAGGGSFIYHAENNQVFIGFVVHLNYENPYLYPYAEFQRFKHHPAIAELLEGGKRVAYGARAISEGGWQSLPKMTVPGALLLGCSAGMVNVPRIKGNHNAMLSGIAAANAAAAAIAAGREGDELVEYEQDVRTGPIAHDLKRVRNVKPAWSRTGMVGSLMLGGMDMWVASLFNRNILRTWKHGKTDAAATRPAKNYRPIDYPKPDGKLSFDRLTNVAFSFTNHEESQPCHLKLKDPTVPIRVNLPEYAEPAQRYCPAGVYEVVEDKSVPEGARFVINFQNCVHCKTCDIKDPSQNIVWTTPQGGDGPNYPNM</sequence>
<dbReference type="Gene3D" id="3.30.9.90">
    <property type="match status" value="1"/>
</dbReference>
<keyword evidence="7 14" id="KW-0274">FAD</keyword>
<dbReference type="GO" id="GO:0051539">
    <property type="term" value="F:4 iron, 4 sulfur cluster binding"/>
    <property type="evidence" value="ECO:0007669"/>
    <property type="project" value="UniProtKB-UniRule"/>
</dbReference>
<evidence type="ECO:0000256" key="10">
    <source>
        <dbReference type="ARBA" id="ARBA00023004"/>
    </source>
</evidence>
<name>A0A5P2QKV2_9RHOB</name>
<keyword evidence="6 14" id="KW-0479">Metal-binding</keyword>
<keyword evidence="9 14" id="KW-0560">Oxidoreductase</keyword>
<dbReference type="InterPro" id="IPR040156">
    <property type="entry name" value="ETF-QO"/>
</dbReference>
<dbReference type="Gene3D" id="3.50.50.60">
    <property type="entry name" value="FAD/NAD(P)-binding domain"/>
    <property type="match status" value="1"/>
</dbReference>
<evidence type="ECO:0000256" key="12">
    <source>
        <dbReference type="ARBA" id="ARBA00023075"/>
    </source>
</evidence>
<evidence type="ECO:0000256" key="11">
    <source>
        <dbReference type="ARBA" id="ARBA00023014"/>
    </source>
</evidence>
<keyword evidence="4" id="KW-0004">4Fe-4S</keyword>
<dbReference type="GO" id="GO:0046872">
    <property type="term" value="F:metal ion binding"/>
    <property type="evidence" value="ECO:0007669"/>
    <property type="project" value="UniProtKB-KW"/>
</dbReference>
<dbReference type="InterPro" id="IPR036188">
    <property type="entry name" value="FAD/NAD-bd_sf"/>
</dbReference>
<accession>A0A5P2QKV2</accession>
<evidence type="ECO:0000256" key="7">
    <source>
        <dbReference type="ARBA" id="ARBA00022827"/>
    </source>
</evidence>
<evidence type="ECO:0000313" key="17">
    <source>
        <dbReference type="EMBL" id="QEU06614.1"/>
    </source>
</evidence>
<dbReference type="PRINTS" id="PR00420">
    <property type="entry name" value="RNGMNOXGNASE"/>
</dbReference>
<evidence type="ECO:0000256" key="4">
    <source>
        <dbReference type="ARBA" id="ARBA00022485"/>
    </source>
</evidence>
<evidence type="ECO:0000256" key="8">
    <source>
        <dbReference type="ARBA" id="ARBA00022982"/>
    </source>
</evidence>
<comment type="catalytic activity">
    <reaction evidence="13 14">
        <text>a ubiquinone + reduced [electron-transfer flavoprotein] = a ubiquinol + oxidized [electron-transfer flavoprotein] + H(+)</text>
        <dbReference type="Rhea" id="RHEA:24052"/>
        <dbReference type="Rhea" id="RHEA-COMP:9565"/>
        <dbReference type="Rhea" id="RHEA-COMP:9566"/>
        <dbReference type="Rhea" id="RHEA-COMP:10685"/>
        <dbReference type="Rhea" id="RHEA-COMP:10686"/>
        <dbReference type="ChEBI" id="CHEBI:15378"/>
        <dbReference type="ChEBI" id="CHEBI:16389"/>
        <dbReference type="ChEBI" id="CHEBI:17976"/>
        <dbReference type="ChEBI" id="CHEBI:57692"/>
        <dbReference type="ChEBI" id="CHEBI:58307"/>
        <dbReference type="EC" id="1.5.5.1"/>
    </reaction>
</comment>
<feature type="domain" description="ETF-QO/FixX C-terminal" evidence="15">
    <location>
        <begin position="445"/>
        <end position="548"/>
    </location>
</feature>
<comment type="function">
    <text evidence="2 14">Accepts electrons from ETF and reduces ubiquinone.</text>
</comment>
<evidence type="ECO:0000259" key="16">
    <source>
        <dbReference type="Pfam" id="PF21162"/>
    </source>
</evidence>
<evidence type="ECO:0000256" key="2">
    <source>
        <dbReference type="ARBA" id="ARBA00002819"/>
    </source>
</evidence>
<dbReference type="Gene3D" id="3.30.70.20">
    <property type="match status" value="1"/>
</dbReference>
<comment type="cofactor">
    <cofactor evidence="14">
        <name>[4Fe-4S] cluster</name>
        <dbReference type="ChEBI" id="CHEBI:49883"/>
    </cofactor>
    <text evidence="14">Binds 1 [4Fe-4S] cluster.</text>
</comment>
<evidence type="ECO:0000313" key="18">
    <source>
        <dbReference type="Proteomes" id="UP000324507"/>
    </source>
</evidence>
<dbReference type="AlphaFoldDB" id="A0A5P2QKV2"/>
<keyword evidence="3 14" id="KW-0813">Transport</keyword>
<reference evidence="17 18" key="1">
    <citation type="submission" date="2019-09" db="EMBL/GenBank/DDBJ databases">
        <title>FDA dAtabase for Regulatory Grade micrObial Sequences (FDA-ARGOS): Supporting development and validation of Infectious Disease Dx tests.</title>
        <authorList>
            <person name="Sciortino C."/>
            <person name="Tallon L."/>
            <person name="Sadzewicz L."/>
            <person name="Vavikolanu K."/>
            <person name="Mehta A."/>
            <person name="Aluvathingal J."/>
            <person name="Nadendla S."/>
            <person name="Nandy P."/>
            <person name="Geyer C."/>
            <person name="Yan Y."/>
            <person name="Sichtig H."/>
        </authorList>
    </citation>
    <scope>NUCLEOTIDE SEQUENCE [LARGE SCALE GENOMIC DNA]</scope>
    <source>
        <strain evidence="17 18">FDAARGOS_643</strain>
        <plasmid evidence="17 18">unnamed1</plasmid>
    </source>
</reference>
<dbReference type="Pfam" id="PF05187">
    <property type="entry name" value="Fer4_ETF_QO"/>
    <property type="match status" value="1"/>
</dbReference>
<dbReference type="Pfam" id="PF21162">
    <property type="entry name" value="ETFQO_UQ-bd"/>
    <property type="match status" value="1"/>
</dbReference>
<dbReference type="SUPFAM" id="SSF54373">
    <property type="entry name" value="FAD-linked reductases, C-terminal domain"/>
    <property type="match status" value="1"/>
</dbReference>
<keyword evidence="10 14" id="KW-0408">Iron</keyword>
<evidence type="ECO:0000256" key="1">
    <source>
        <dbReference type="ARBA" id="ARBA00001974"/>
    </source>
</evidence>
<dbReference type="Proteomes" id="UP000324507">
    <property type="component" value="Plasmid unnamed1"/>
</dbReference>
<evidence type="ECO:0000256" key="13">
    <source>
        <dbReference type="ARBA" id="ARBA00052682"/>
    </source>
</evidence>
<dbReference type="RefSeq" id="WP_150349273.1">
    <property type="nucleotide sequence ID" value="NZ_CP044078.1"/>
</dbReference>
<evidence type="ECO:0000256" key="14">
    <source>
        <dbReference type="RuleBase" id="RU366068"/>
    </source>
</evidence>
<dbReference type="SUPFAM" id="SSF54862">
    <property type="entry name" value="4Fe-4S ferredoxins"/>
    <property type="match status" value="1"/>
</dbReference>
<dbReference type="FunFam" id="3.30.70.20:FF:000012">
    <property type="entry name" value="Electron transfer flavoprotein-ubiquinone oxidoreductase, mitochondrial"/>
    <property type="match status" value="1"/>
</dbReference>
<gene>
    <name evidence="17" type="ORF">FOB51_00665</name>
</gene>
<comment type="cofactor">
    <cofactor evidence="1 14">
        <name>FAD</name>
        <dbReference type="ChEBI" id="CHEBI:57692"/>
    </cofactor>
</comment>
<keyword evidence="17" id="KW-0614">Plasmid</keyword>
<dbReference type="EC" id="1.5.5.1" evidence="14"/>
<evidence type="ECO:0000256" key="5">
    <source>
        <dbReference type="ARBA" id="ARBA00022630"/>
    </source>
</evidence>
<dbReference type="InterPro" id="IPR049398">
    <property type="entry name" value="ETF-QO/FixC_UQ-bd"/>
</dbReference>
<dbReference type="PANTHER" id="PTHR10617:SF107">
    <property type="entry name" value="ELECTRON TRANSFER FLAVOPROTEIN-UBIQUINONE OXIDOREDUCTASE, MITOCHONDRIAL"/>
    <property type="match status" value="1"/>
</dbReference>
<dbReference type="SUPFAM" id="SSF51905">
    <property type="entry name" value="FAD/NAD(P)-binding domain"/>
    <property type="match status" value="1"/>
</dbReference>
<dbReference type="EMBL" id="CP044078">
    <property type="protein sequence ID" value="QEU06614.1"/>
    <property type="molecule type" value="Genomic_DNA"/>
</dbReference>
<dbReference type="PANTHER" id="PTHR10617">
    <property type="entry name" value="ELECTRON TRANSFER FLAVOPROTEIN-UBIQUINONE OXIDOREDUCTASE"/>
    <property type="match status" value="1"/>
</dbReference>
<evidence type="ECO:0000259" key="15">
    <source>
        <dbReference type="Pfam" id="PF05187"/>
    </source>
</evidence>
<protein>
    <recommendedName>
        <fullName evidence="14">Electron transfer flavoprotein-ubiquinone oxidoreductase</fullName>
        <shortName evidence="14">ETF-QO</shortName>
        <ecNumber evidence="14">1.5.5.1</ecNumber>
    </recommendedName>
</protein>
<dbReference type="GO" id="GO:0004174">
    <property type="term" value="F:electron-transferring-flavoprotein dehydrogenase activity"/>
    <property type="evidence" value="ECO:0007669"/>
    <property type="project" value="UniProtKB-UniRule"/>
</dbReference>
<feature type="domain" description="ETF-QO/FixC ubiquinone-binding" evidence="16">
    <location>
        <begin position="209"/>
        <end position="302"/>
    </location>
</feature>
<keyword evidence="11 14" id="KW-0411">Iron-sulfur</keyword>
<keyword evidence="8 14" id="KW-0249">Electron transport</keyword>
<dbReference type="InterPro" id="IPR007859">
    <property type="entry name" value="ETF-QO/FixX_C"/>
</dbReference>
<evidence type="ECO:0000256" key="3">
    <source>
        <dbReference type="ARBA" id="ARBA00022448"/>
    </source>
</evidence>
<proteinExistence type="predicted"/>
<organism evidence="17 18">
    <name type="scientific">Paracoccus yeei</name>
    <dbReference type="NCBI Taxonomy" id="147645"/>
    <lineage>
        <taxon>Bacteria</taxon>
        <taxon>Pseudomonadati</taxon>
        <taxon>Pseudomonadota</taxon>
        <taxon>Alphaproteobacteria</taxon>
        <taxon>Rhodobacterales</taxon>
        <taxon>Paracoccaceae</taxon>
        <taxon>Paracoccus</taxon>
    </lineage>
</organism>
<evidence type="ECO:0000256" key="9">
    <source>
        <dbReference type="ARBA" id="ARBA00023002"/>
    </source>
</evidence>
<geneLocation type="plasmid" evidence="17">
    <name>unnamed1</name>
</geneLocation>